<protein>
    <submittedName>
        <fullName evidence="2">Uncharacterized protein</fullName>
    </submittedName>
</protein>
<evidence type="ECO:0000313" key="2">
    <source>
        <dbReference type="EMBL" id="EKB43952.1"/>
    </source>
</evidence>
<sequence length="136" mass="15760">MKFIKLKIFTTIVNSLLVSAALAFNYIYFLHNRPNYDEFFISLFGYSLYVLPLFVVGASVSFILDFKIKNNFYNFVSYIFSGCLVGILFCFIAFRGISIRDHISLMMILGIICAILFWLTQKILKKAFFKHSTTDL</sequence>
<gene>
    <name evidence="2" type="ORF">B857_03322</name>
</gene>
<feature type="transmembrane region" description="Helical" evidence="1">
    <location>
        <begin position="39"/>
        <end position="63"/>
    </location>
</feature>
<dbReference type="Proteomes" id="UP000004738">
    <property type="component" value="Unassembled WGS sequence"/>
</dbReference>
<keyword evidence="1" id="KW-0472">Membrane</keyword>
<evidence type="ECO:0000256" key="1">
    <source>
        <dbReference type="SAM" id="Phobius"/>
    </source>
</evidence>
<comment type="caution">
    <text evidence="2">The sequence shown here is derived from an EMBL/GenBank/DDBJ whole genome shotgun (WGS) entry which is preliminary data.</text>
</comment>
<evidence type="ECO:0000313" key="3">
    <source>
        <dbReference type="Proteomes" id="UP000004738"/>
    </source>
</evidence>
<dbReference type="RefSeq" id="WP_008408121.1">
    <property type="nucleotide sequence ID" value="NZ_AMCK01000022.1"/>
</dbReference>
<reference evidence="2 3" key="1">
    <citation type="journal article" date="2012" name="J. Bacteriol.">
        <title>Draft Genome Sequence of Bacillus isronensis Strain B3W22, Isolated from the Upper Atmosphere.</title>
        <authorList>
            <person name="Shivaji S."/>
            <person name="Ara S."/>
            <person name="Singh S.K."/>
            <person name="Bandi S."/>
            <person name="Singh A."/>
            <person name="Pinnaka A.K."/>
        </authorList>
    </citation>
    <scope>NUCLEOTIDE SEQUENCE [LARGE SCALE GENOMIC DNA]</scope>
    <source>
        <strain evidence="2 3">B3W22</strain>
    </source>
</reference>
<feature type="transmembrane region" description="Helical" evidence="1">
    <location>
        <begin position="75"/>
        <end position="97"/>
    </location>
</feature>
<name>K1KVP7_9BACL</name>
<keyword evidence="1" id="KW-1133">Transmembrane helix</keyword>
<accession>K1KVP7</accession>
<dbReference type="AlphaFoldDB" id="K1KVP7"/>
<dbReference type="EMBL" id="AMCK01000022">
    <property type="protein sequence ID" value="EKB43952.1"/>
    <property type="molecule type" value="Genomic_DNA"/>
</dbReference>
<keyword evidence="1" id="KW-0812">Transmembrane</keyword>
<keyword evidence="3" id="KW-1185">Reference proteome</keyword>
<organism evidence="2 3">
    <name type="scientific">Solibacillus isronensis B3W22</name>
    <dbReference type="NCBI Taxonomy" id="1224748"/>
    <lineage>
        <taxon>Bacteria</taxon>
        <taxon>Bacillati</taxon>
        <taxon>Bacillota</taxon>
        <taxon>Bacilli</taxon>
        <taxon>Bacillales</taxon>
        <taxon>Caryophanaceae</taxon>
        <taxon>Solibacillus</taxon>
    </lineage>
</organism>
<proteinExistence type="predicted"/>
<feature type="transmembrane region" description="Helical" evidence="1">
    <location>
        <begin position="103"/>
        <end position="120"/>
    </location>
</feature>